<evidence type="ECO:0000259" key="5">
    <source>
        <dbReference type="Pfam" id="PF13458"/>
    </source>
</evidence>
<dbReference type="InterPro" id="IPR028082">
    <property type="entry name" value="Peripla_BP_I"/>
</dbReference>
<evidence type="ECO:0000313" key="7">
    <source>
        <dbReference type="Proteomes" id="UP001595947"/>
    </source>
</evidence>
<dbReference type="Gene3D" id="3.40.50.2300">
    <property type="match status" value="2"/>
</dbReference>
<feature type="domain" description="Leucine-binding protein" evidence="5">
    <location>
        <begin position="46"/>
        <end position="401"/>
    </location>
</feature>
<accession>A0ABV9YHL1</accession>
<name>A0ABV9YHL1_9PSEU</name>
<dbReference type="PANTHER" id="PTHR47235:SF1">
    <property type="entry name" value="BLR6548 PROTEIN"/>
    <property type="match status" value="1"/>
</dbReference>
<feature type="region of interest" description="Disordered" evidence="3">
    <location>
        <begin position="414"/>
        <end position="445"/>
    </location>
</feature>
<proteinExistence type="inferred from homology"/>
<dbReference type="CDD" id="cd06343">
    <property type="entry name" value="PBP1_ABC_ligand_binding-like"/>
    <property type="match status" value="1"/>
</dbReference>
<keyword evidence="7" id="KW-1185">Reference proteome</keyword>
<reference evidence="7" key="1">
    <citation type="journal article" date="2019" name="Int. J. Syst. Evol. Microbiol.">
        <title>The Global Catalogue of Microorganisms (GCM) 10K type strain sequencing project: providing services to taxonomists for standard genome sequencing and annotation.</title>
        <authorList>
            <consortium name="The Broad Institute Genomics Platform"/>
            <consortium name="The Broad Institute Genome Sequencing Center for Infectious Disease"/>
            <person name="Wu L."/>
            <person name="Ma J."/>
        </authorList>
    </citation>
    <scope>NUCLEOTIDE SEQUENCE [LARGE SCALE GENOMIC DNA]</scope>
    <source>
        <strain evidence="7">CGMCC 4.7093</strain>
    </source>
</reference>
<organism evidence="6 7">
    <name type="scientific">Actinomycetospora atypica</name>
    <dbReference type="NCBI Taxonomy" id="1290095"/>
    <lineage>
        <taxon>Bacteria</taxon>
        <taxon>Bacillati</taxon>
        <taxon>Actinomycetota</taxon>
        <taxon>Actinomycetes</taxon>
        <taxon>Pseudonocardiales</taxon>
        <taxon>Pseudonocardiaceae</taxon>
        <taxon>Actinomycetospora</taxon>
    </lineage>
</organism>
<dbReference type="PROSITE" id="PS51257">
    <property type="entry name" value="PROKAR_LIPOPROTEIN"/>
    <property type="match status" value="1"/>
</dbReference>
<feature type="chain" id="PRO_5045770870" evidence="4">
    <location>
        <begin position="23"/>
        <end position="445"/>
    </location>
</feature>
<dbReference type="EMBL" id="JBHSIV010000004">
    <property type="protein sequence ID" value="MFC5061513.1"/>
    <property type="molecule type" value="Genomic_DNA"/>
</dbReference>
<comment type="similarity">
    <text evidence="1">Belongs to the leucine-binding protein family.</text>
</comment>
<evidence type="ECO:0000313" key="6">
    <source>
        <dbReference type="EMBL" id="MFC5061513.1"/>
    </source>
</evidence>
<dbReference type="SUPFAM" id="SSF53822">
    <property type="entry name" value="Periplasmic binding protein-like I"/>
    <property type="match status" value="1"/>
</dbReference>
<evidence type="ECO:0000256" key="2">
    <source>
        <dbReference type="ARBA" id="ARBA00022729"/>
    </source>
</evidence>
<gene>
    <name evidence="6" type="ORF">ACFPBZ_04800</name>
</gene>
<comment type="caution">
    <text evidence="6">The sequence shown here is derived from an EMBL/GenBank/DDBJ whole genome shotgun (WGS) entry which is preliminary data.</text>
</comment>
<feature type="signal peptide" evidence="4">
    <location>
        <begin position="1"/>
        <end position="22"/>
    </location>
</feature>
<dbReference type="RefSeq" id="WP_378034870.1">
    <property type="nucleotide sequence ID" value="NZ_JBHSIV010000004.1"/>
</dbReference>
<evidence type="ECO:0000256" key="4">
    <source>
        <dbReference type="SAM" id="SignalP"/>
    </source>
</evidence>
<sequence length="445" mass="46373">MGSMRRAIRAIAVAAVAATVLAGCGAGGREEQGAGGASDVGVTPTSVRVGAHFPLTGVAAPGYSEIPTGTRAYFDWVNARGGVNGRKIEYVFRDDAYTPTQTTQVVNELVLRDQVFAVLGGLGTAPHGAVLDFLNSEGVPDLFASSGSLLWNQPAKNPMTFGWQPDYEVEGKILGQYIAQTAPGARVGLLLQDDDFGRDGEVGVRQFLSNQIVSVARYTSGAPDIAPQVSQLQAAGADTVIGFTVPSYTARSQLAAQRLNYRPQWAYSNVGSDPTLVGGLLSRLSQGQAGAAPLDGVLTTKYLAGPEETADPWVQGFSRVWAAHGNGEPLTSFRIYGMSQAYTFVQALQAAGPQLTRKGLVDAVARQGGGVDGFRGPAFPLYRYAPDSHAGLGGVAVARLQGGATVPLTPVRLTSNGAAPITDASPQEQRPAPPPDLVPTVTPRG</sequence>
<evidence type="ECO:0000256" key="1">
    <source>
        <dbReference type="ARBA" id="ARBA00010062"/>
    </source>
</evidence>
<evidence type="ECO:0000256" key="3">
    <source>
        <dbReference type="SAM" id="MobiDB-lite"/>
    </source>
</evidence>
<protein>
    <submittedName>
        <fullName evidence="6">ABC transporter substrate-binding protein</fullName>
    </submittedName>
</protein>
<dbReference type="Proteomes" id="UP001595947">
    <property type="component" value="Unassembled WGS sequence"/>
</dbReference>
<dbReference type="Pfam" id="PF13458">
    <property type="entry name" value="Peripla_BP_6"/>
    <property type="match status" value="1"/>
</dbReference>
<dbReference type="PANTHER" id="PTHR47235">
    <property type="entry name" value="BLR6548 PROTEIN"/>
    <property type="match status" value="1"/>
</dbReference>
<keyword evidence="2 4" id="KW-0732">Signal</keyword>
<dbReference type="InterPro" id="IPR028081">
    <property type="entry name" value="Leu-bd"/>
</dbReference>